<organism evidence="2 3">
    <name type="scientific">Pleomorphomonas diazotrophica</name>
    <dbReference type="NCBI Taxonomy" id="1166257"/>
    <lineage>
        <taxon>Bacteria</taxon>
        <taxon>Pseudomonadati</taxon>
        <taxon>Pseudomonadota</taxon>
        <taxon>Alphaproteobacteria</taxon>
        <taxon>Hyphomicrobiales</taxon>
        <taxon>Pleomorphomonadaceae</taxon>
        <taxon>Pleomorphomonas</taxon>
    </lineage>
</organism>
<dbReference type="SMART" id="SM00530">
    <property type="entry name" value="HTH_XRE"/>
    <property type="match status" value="1"/>
</dbReference>
<dbReference type="RefSeq" id="WP_101289746.1">
    <property type="nucleotide sequence ID" value="NZ_FOUQ01000016.1"/>
</dbReference>
<name>A0A1I4WD09_9HYPH</name>
<dbReference type="PROSITE" id="PS50943">
    <property type="entry name" value="HTH_CROC1"/>
    <property type="match status" value="1"/>
</dbReference>
<accession>A0A1I4WD09</accession>
<dbReference type="Gene3D" id="1.10.260.40">
    <property type="entry name" value="lambda repressor-like DNA-binding domains"/>
    <property type="match status" value="1"/>
</dbReference>
<dbReference type="InterPro" id="IPR001387">
    <property type="entry name" value="Cro/C1-type_HTH"/>
</dbReference>
<dbReference type="OrthoDB" id="123556at2"/>
<dbReference type="SUPFAM" id="SSF47413">
    <property type="entry name" value="lambda repressor-like DNA-binding domains"/>
    <property type="match status" value="1"/>
</dbReference>
<dbReference type="Proteomes" id="UP000233491">
    <property type="component" value="Unassembled WGS sequence"/>
</dbReference>
<comment type="caution">
    <text evidence="2">The sequence shown here is derived from an EMBL/GenBank/DDBJ whole genome shotgun (WGS) entry which is preliminary data.</text>
</comment>
<dbReference type="AlphaFoldDB" id="A0A1I4WD09"/>
<feature type="domain" description="HTH cro/C1-type" evidence="1">
    <location>
        <begin position="7"/>
        <end position="61"/>
    </location>
</feature>
<dbReference type="CDD" id="cd00093">
    <property type="entry name" value="HTH_XRE"/>
    <property type="match status" value="1"/>
</dbReference>
<keyword evidence="3" id="KW-1185">Reference proteome</keyword>
<gene>
    <name evidence="2" type="ORF">CXZ10_12900</name>
</gene>
<evidence type="ECO:0000313" key="3">
    <source>
        <dbReference type="Proteomes" id="UP000233491"/>
    </source>
</evidence>
<dbReference type="InterPro" id="IPR010982">
    <property type="entry name" value="Lambda_DNA-bd_dom_sf"/>
</dbReference>
<proteinExistence type="predicted"/>
<dbReference type="Pfam" id="PF01381">
    <property type="entry name" value="HTH_3"/>
    <property type="match status" value="1"/>
</dbReference>
<protein>
    <submittedName>
        <fullName evidence="2">Transcriptional regulator</fullName>
    </submittedName>
</protein>
<evidence type="ECO:0000259" key="1">
    <source>
        <dbReference type="PROSITE" id="PS50943"/>
    </source>
</evidence>
<sequence length="181" mass="19771">MVPTLPLRHLRRLAGMKQSHLADLMGVTQPTVSRWENGSLPLTVEQARALQAIFASRPDPAQDAALKRLVETSTSPVHLICDRTHRLLAASPARAADWRVDLADYLGRSMLVYASEEILAAEARLKDLGWHDGQIGSLAFDTGANGDPDIPIRPGPMLWERVRLSDGSAGRLATSFYGRPA</sequence>
<dbReference type="EMBL" id="PJNW01000009">
    <property type="protein sequence ID" value="PKR89002.1"/>
    <property type="molecule type" value="Genomic_DNA"/>
</dbReference>
<reference evidence="2 3" key="1">
    <citation type="submission" date="2017-12" db="EMBL/GenBank/DDBJ databases">
        <title>Anaerobic carbon monoxide metabolism by Pleomorphomonas carboxyditropha sp. nov., a new mesophilic hydrogenogenic carboxidotroph.</title>
        <authorList>
            <person name="Esquivel-Elizondo S."/>
            <person name="Krajmalnik-Brown R."/>
        </authorList>
    </citation>
    <scope>NUCLEOTIDE SEQUENCE [LARGE SCALE GENOMIC DNA]</scope>
    <source>
        <strain evidence="2 3">R5-392</strain>
    </source>
</reference>
<evidence type="ECO:0000313" key="2">
    <source>
        <dbReference type="EMBL" id="PKR89002.1"/>
    </source>
</evidence>
<dbReference type="GO" id="GO:0003677">
    <property type="term" value="F:DNA binding"/>
    <property type="evidence" value="ECO:0007669"/>
    <property type="project" value="InterPro"/>
</dbReference>